<reference evidence="2 4" key="2">
    <citation type="submission" date="2020-02" db="EMBL/GenBank/DDBJ databases">
        <title>Genome sequence of Parvularcula flava strain NH6-79.</title>
        <authorList>
            <person name="Abdul Karim M.H."/>
            <person name="Lam M.Q."/>
            <person name="Chen S.J."/>
            <person name="Yahya A."/>
            <person name="Shahir S."/>
            <person name="Shamsir M.S."/>
            <person name="Chong C.S."/>
        </authorList>
    </citation>
    <scope>NUCLEOTIDE SEQUENCE [LARGE SCALE GENOMIC DNA]</scope>
    <source>
        <strain evidence="2 4">NH6-79</strain>
    </source>
</reference>
<gene>
    <name evidence="2" type="ORF">FF098_001990</name>
    <name evidence="1" type="ORF">GCM10011355_04040</name>
</gene>
<reference evidence="1" key="1">
    <citation type="journal article" date="2014" name="Int. J. Syst. Evol. Microbiol.">
        <title>Complete genome sequence of Corynebacterium casei LMG S-19264T (=DSM 44701T), isolated from a smear-ripened cheese.</title>
        <authorList>
            <consortium name="US DOE Joint Genome Institute (JGI-PGF)"/>
            <person name="Walter F."/>
            <person name="Albersmeier A."/>
            <person name="Kalinowski J."/>
            <person name="Ruckert C."/>
        </authorList>
    </citation>
    <scope>NUCLEOTIDE SEQUENCE</scope>
    <source>
        <strain evidence="1">CGMCC 1.14984</strain>
    </source>
</reference>
<sequence>MQQFADSLWLADGGTVEVFGFAYPTRMAVIRLADGGVFIWSPIELTDALREQVEALGPVRYIVAPNTLHHLYLGDWKAAFPDAELIGAPGLPEKRDDLTFDDILSDQPNAGWAGEIDQCPIMGNKITTEVVFFHRSSGTVLFTDLLQQYPKGWFSGWRALVAKLDLMMEPEPSVPRKFRLAFTDKPAAHASLEKVLNWPAEKIVMAHGTPVVQDARGYLRRAFAWLF</sequence>
<evidence type="ECO:0000313" key="2">
    <source>
        <dbReference type="EMBL" id="NHK26677.1"/>
    </source>
</evidence>
<organism evidence="1 3">
    <name type="scientific">Aquisalinus luteolus</name>
    <dbReference type="NCBI Taxonomy" id="1566827"/>
    <lineage>
        <taxon>Bacteria</taxon>
        <taxon>Pseudomonadati</taxon>
        <taxon>Pseudomonadota</taxon>
        <taxon>Alphaproteobacteria</taxon>
        <taxon>Parvularculales</taxon>
        <taxon>Parvularculaceae</taxon>
        <taxon>Aquisalinus</taxon>
    </lineage>
</organism>
<keyword evidence="4" id="KW-1185">Reference proteome</keyword>
<accession>A0A8J3A4X5</accession>
<dbReference type="RefSeq" id="WP_155136659.1">
    <property type="nucleotide sequence ID" value="NZ_BMGZ01000001.1"/>
</dbReference>
<comment type="caution">
    <text evidence="1">The sequence shown here is derived from an EMBL/GenBank/DDBJ whole genome shotgun (WGS) entry which is preliminary data.</text>
</comment>
<dbReference type="PANTHER" id="PTHR33835:SF1">
    <property type="entry name" value="METALLO-BETA-LACTAMASE DOMAIN-CONTAINING PROTEIN"/>
    <property type="match status" value="1"/>
</dbReference>
<dbReference type="InterPro" id="IPR036866">
    <property type="entry name" value="RibonucZ/Hydroxyglut_hydro"/>
</dbReference>
<dbReference type="InterPro" id="IPR025638">
    <property type="entry name" value="DUF4336"/>
</dbReference>
<reference evidence="1" key="3">
    <citation type="submission" date="2020-09" db="EMBL/GenBank/DDBJ databases">
        <authorList>
            <person name="Sun Q."/>
            <person name="Zhou Y."/>
        </authorList>
    </citation>
    <scope>NUCLEOTIDE SEQUENCE</scope>
    <source>
        <strain evidence="1">CGMCC 1.14984</strain>
    </source>
</reference>
<dbReference type="Proteomes" id="UP000621856">
    <property type="component" value="Unassembled WGS sequence"/>
</dbReference>
<dbReference type="SUPFAM" id="SSF56281">
    <property type="entry name" value="Metallo-hydrolase/oxidoreductase"/>
    <property type="match status" value="1"/>
</dbReference>
<dbReference type="PANTHER" id="PTHR33835">
    <property type="entry name" value="YALI0C07656P"/>
    <property type="match status" value="1"/>
</dbReference>
<dbReference type="EMBL" id="BMGZ01000001">
    <property type="protein sequence ID" value="GGH93069.1"/>
    <property type="molecule type" value="Genomic_DNA"/>
</dbReference>
<dbReference type="Pfam" id="PF14234">
    <property type="entry name" value="DUF4336"/>
    <property type="match status" value="1"/>
</dbReference>
<dbReference type="AlphaFoldDB" id="A0A8J3A4X5"/>
<evidence type="ECO:0000313" key="1">
    <source>
        <dbReference type="EMBL" id="GGH93069.1"/>
    </source>
</evidence>
<name>A0A8J3A4X5_9PROT</name>
<dbReference type="Proteomes" id="UP000818603">
    <property type="component" value="Unassembled WGS sequence"/>
</dbReference>
<proteinExistence type="predicted"/>
<protein>
    <submittedName>
        <fullName evidence="2">DUF4336 domain-containing protein</fullName>
    </submittedName>
</protein>
<dbReference type="EMBL" id="VCJR02000001">
    <property type="protein sequence ID" value="NHK26677.1"/>
    <property type="molecule type" value="Genomic_DNA"/>
</dbReference>
<evidence type="ECO:0000313" key="3">
    <source>
        <dbReference type="Proteomes" id="UP000621856"/>
    </source>
</evidence>
<evidence type="ECO:0000313" key="4">
    <source>
        <dbReference type="Proteomes" id="UP000818603"/>
    </source>
</evidence>